<accession>A0ABQ7BI53</accession>
<evidence type="ECO:0000313" key="2">
    <source>
        <dbReference type="Proteomes" id="UP000266723"/>
    </source>
</evidence>
<protein>
    <recommendedName>
        <fullName evidence="3">Jacalin-type lectin domain-containing protein</fullName>
    </recommendedName>
</protein>
<gene>
    <name evidence="1" type="ORF">DY000_02040575</name>
</gene>
<evidence type="ECO:0008006" key="3">
    <source>
        <dbReference type="Google" id="ProtNLM"/>
    </source>
</evidence>
<organism evidence="1 2">
    <name type="scientific">Brassica cretica</name>
    <name type="common">Mustard</name>
    <dbReference type="NCBI Taxonomy" id="69181"/>
    <lineage>
        <taxon>Eukaryota</taxon>
        <taxon>Viridiplantae</taxon>
        <taxon>Streptophyta</taxon>
        <taxon>Embryophyta</taxon>
        <taxon>Tracheophyta</taxon>
        <taxon>Spermatophyta</taxon>
        <taxon>Magnoliopsida</taxon>
        <taxon>eudicotyledons</taxon>
        <taxon>Gunneridae</taxon>
        <taxon>Pentapetalae</taxon>
        <taxon>rosids</taxon>
        <taxon>malvids</taxon>
        <taxon>Brassicales</taxon>
        <taxon>Brassicaceae</taxon>
        <taxon>Brassiceae</taxon>
        <taxon>Brassica</taxon>
    </lineage>
</organism>
<keyword evidence="2" id="KW-1185">Reference proteome</keyword>
<sequence>MVQTGGNGNIWWRREQSGSGVKLKWKTIGLSAEGTDSGRRRAVLAMPELWCQWRSGNLQREDADWSLFKHKKLSTKLKEVGKFRSARVIEFTIDDGSYAFGISVRYDCSSQATKTFIGKLGKFKSARRVIEFTVDGSYASQREIFGISSRRRGAVGVNAFVVDYTGYRNERRR</sequence>
<comment type="caution">
    <text evidence="1">The sequence shown here is derived from an EMBL/GenBank/DDBJ whole genome shotgun (WGS) entry which is preliminary data.</text>
</comment>
<dbReference type="Proteomes" id="UP000266723">
    <property type="component" value="Unassembled WGS sequence"/>
</dbReference>
<dbReference type="EMBL" id="QGKV02001507">
    <property type="protein sequence ID" value="KAF3531944.1"/>
    <property type="molecule type" value="Genomic_DNA"/>
</dbReference>
<name>A0ABQ7BI53_BRACR</name>
<reference evidence="1 2" key="1">
    <citation type="journal article" date="2020" name="BMC Genomics">
        <title>Intraspecific diversification of the crop wild relative Brassica cretica Lam. using demographic model selection.</title>
        <authorList>
            <person name="Kioukis A."/>
            <person name="Michalopoulou V.A."/>
            <person name="Briers L."/>
            <person name="Pirintsos S."/>
            <person name="Studholme D.J."/>
            <person name="Pavlidis P."/>
            <person name="Sarris P.F."/>
        </authorList>
    </citation>
    <scope>NUCLEOTIDE SEQUENCE [LARGE SCALE GENOMIC DNA]</scope>
    <source>
        <strain evidence="2">cv. PFS-1207/04</strain>
    </source>
</reference>
<proteinExistence type="predicted"/>
<evidence type="ECO:0000313" key="1">
    <source>
        <dbReference type="EMBL" id="KAF3531944.1"/>
    </source>
</evidence>